<evidence type="ECO:0000313" key="2">
    <source>
        <dbReference type="EMBL" id="GIE16809.1"/>
    </source>
</evidence>
<dbReference type="RefSeq" id="WP_203823128.1">
    <property type="nucleotide sequence ID" value="NZ_BAAABP010000005.1"/>
</dbReference>
<dbReference type="InterPro" id="IPR049244">
    <property type="entry name" value="DUF6879"/>
</dbReference>
<evidence type="ECO:0000313" key="3">
    <source>
        <dbReference type="Proteomes" id="UP000598174"/>
    </source>
</evidence>
<feature type="domain" description="DUF6879" evidence="1">
    <location>
        <begin position="8"/>
        <end position="172"/>
    </location>
</feature>
<gene>
    <name evidence="2" type="ORF">Afe05nite_86490</name>
</gene>
<sequence length="176" mass="20737">MRTEIDDAEFWRQLDTFQQSAFRLEQQPAYEVDYEDEVYASFLRGRPVPPTDSPALADWMKLVARHTGHGRTMSRVRIVDDPITDYQRWLRWGDWWNVEAGEVIRYLPRALAIRGGLFPPAEGPDWWLFDDRRLMLTCYDSEHRRTGIELVEDDPLVQRAREWRAVAIALARTAES</sequence>
<protein>
    <recommendedName>
        <fullName evidence="1">DUF6879 domain-containing protein</fullName>
    </recommendedName>
</protein>
<proteinExistence type="predicted"/>
<dbReference type="AlphaFoldDB" id="A0A919JCI4"/>
<organism evidence="2 3">
    <name type="scientific">Paractinoplanes ferrugineus</name>
    <dbReference type="NCBI Taxonomy" id="113564"/>
    <lineage>
        <taxon>Bacteria</taxon>
        <taxon>Bacillati</taxon>
        <taxon>Actinomycetota</taxon>
        <taxon>Actinomycetes</taxon>
        <taxon>Micromonosporales</taxon>
        <taxon>Micromonosporaceae</taxon>
        <taxon>Paractinoplanes</taxon>
    </lineage>
</organism>
<dbReference type="Proteomes" id="UP000598174">
    <property type="component" value="Unassembled WGS sequence"/>
</dbReference>
<dbReference type="EMBL" id="BOMM01000100">
    <property type="protein sequence ID" value="GIE16809.1"/>
    <property type="molecule type" value="Genomic_DNA"/>
</dbReference>
<dbReference type="Pfam" id="PF21806">
    <property type="entry name" value="DUF6879"/>
    <property type="match status" value="1"/>
</dbReference>
<keyword evidence="3" id="KW-1185">Reference proteome</keyword>
<comment type="caution">
    <text evidence="2">The sequence shown here is derived from an EMBL/GenBank/DDBJ whole genome shotgun (WGS) entry which is preliminary data.</text>
</comment>
<evidence type="ECO:0000259" key="1">
    <source>
        <dbReference type="Pfam" id="PF21806"/>
    </source>
</evidence>
<accession>A0A919JCI4</accession>
<name>A0A919JCI4_9ACTN</name>
<reference evidence="2" key="1">
    <citation type="submission" date="2021-01" db="EMBL/GenBank/DDBJ databases">
        <title>Whole genome shotgun sequence of Actinoplanes ferrugineus NBRC 15555.</title>
        <authorList>
            <person name="Komaki H."/>
            <person name="Tamura T."/>
        </authorList>
    </citation>
    <scope>NUCLEOTIDE SEQUENCE</scope>
    <source>
        <strain evidence="2">NBRC 15555</strain>
    </source>
</reference>